<dbReference type="GO" id="GO:0009252">
    <property type="term" value="P:peptidoglycan biosynthetic process"/>
    <property type="evidence" value="ECO:0007669"/>
    <property type="project" value="TreeGrafter"/>
</dbReference>
<keyword evidence="3" id="KW-0413">Isomerase</keyword>
<evidence type="ECO:0000256" key="3">
    <source>
        <dbReference type="ARBA" id="ARBA00023235"/>
    </source>
</evidence>
<dbReference type="InterPro" id="IPR000821">
    <property type="entry name" value="Ala_racemase"/>
</dbReference>
<reference evidence="6" key="1">
    <citation type="journal article" date="2014" name="Int. J. Syst. Evol. Microbiol.">
        <title>Complete genome sequence of Corynebacterium casei LMG S-19264T (=DSM 44701T), isolated from a smear-ripened cheese.</title>
        <authorList>
            <consortium name="US DOE Joint Genome Institute (JGI-PGF)"/>
            <person name="Walter F."/>
            <person name="Albersmeier A."/>
            <person name="Kalinowski J."/>
            <person name="Ruckert C."/>
        </authorList>
    </citation>
    <scope>NUCLEOTIDE SEQUENCE</scope>
    <source>
        <strain evidence="6">CGMCC 1.12813</strain>
    </source>
</reference>
<dbReference type="RefSeq" id="WP_229733048.1">
    <property type="nucleotide sequence ID" value="NZ_BMGB01000001.1"/>
</dbReference>
<sequence length="386" mass="40193">MTSTDLNRHDPAGTDPAEAHLDAAVATVDLAAFRRNVELLVATAAPAEVMLAVKANAYGHGMLPISLTALEAGATALAVLEVSAGLELRAAGIGVPLFAWLHGRDTDFKAAAESKIDVGVSAVWQLEAIAKSGARVPARVHLKIDTGLSRNGASAEDWPELVTTALHLESQGFLEVYGAWSHLADASTSDDEIALAKFTIAVEVAESLGATFEKLHLAASSAGLRMPKARFDYVRFGIAAFGISPFDDVDGQGLGLEAPMTLSAPVIAVSDLDAGHGWFGGLEYDLAEPARLALVAAGFGDGVQSPAADTAEVLLGGERRRIVSLGVDRMLVDADDLTVAAGDTVVLFGSAERGEPTAEQWAAHADSIGDEIVSSVAPRVPRRYIN</sequence>
<dbReference type="CDD" id="cd00430">
    <property type="entry name" value="PLPDE_III_AR"/>
    <property type="match status" value="1"/>
</dbReference>
<dbReference type="AlphaFoldDB" id="A0A916SF52"/>
<evidence type="ECO:0000313" key="7">
    <source>
        <dbReference type="Proteomes" id="UP000606922"/>
    </source>
</evidence>
<comment type="caution">
    <text evidence="6">The sequence shown here is derived from an EMBL/GenBank/DDBJ whole genome shotgun (WGS) entry which is preliminary data.</text>
</comment>
<organism evidence="6 7">
    <name type="scientific">Conyzicola nivalis</name>
    <dbReference type="NCBI Taxonomy" id="1477021"/>
    <lineage>
        <taxon>Bacteria</taxon>
        <taxon>Bacillati</taxon>
        <taxon>Actinomycetota</taxon>
        <taxon>Actinomycetes</taxon>
        <taxon>Micrococcales</taxon>
        <taxon>Microbacteriaceae</taxon>
        <taxon>Conyzicola</taxon>
    </lineage>
</organism>
<keyword evidence="2 4" id="KW-0663">Pyridoxal phosphate</keyword>
<dbReference type="GO" id="GO:0008784">
    <property type="term" value="F:alanine racemase activity"/>
    <property type="evidence" value="ECO:0007669"/>
    <property type="project" value="InterPro"/>
</dbReference>
<feature type="domain" description="Alanine racemase C-terminal" evidence="5">
    <location>
        <begin position="259"/>
        <end position="385"/>
    </location>
</feature>
<dbReference type="InterPro" id="IPR001608">
    <property type="entry name" value="Ala_racemase_N"/>
</dbReference>
<name>A0A916SF52_9MICO</name>
<dbReference type="InterPro" id="IPR029066">
    <property type="entry name" value="PLP-binding_barrel"/>
</dbReference>
<dbReference type="PANTHER" id="PTHR30511:SF0">
    <property type="entry name" value="ALANINE RACEMASE, CATABOLIC-RELATED"/>
    <property type="match status" value="1"/>
</dbReference>
<keyword evidence="7" id="KW-1185">Reference proteome</keyword>
<comment type="cofactor">
    <cofactor evidence="1 4">
        <name>pyridoxal 5'-phosphate</name>
        <dbReference type="ChEBI" id="CHEBI:597326"/>
    </cofactor>
</comment>
<gene>
    <name evidence="6" type="primary">alr</name>
    <name evidence="6" type="ORF">GCM10010979_09330</name>
</gene>
<evidence type="ECO:0000256" key="4">
    <source>
        <dbReference type="PIRSR" id="PIRSR600821-50"/>
    </source>
</evidence>
<evidence type="ECO:0000256" key="1">
    <source>
        <dbReference type="ARBA" id="ARBA00001933"/>
    </source>
</evidence>
<evidence type="ECO:0000313" key="6">
    <source>
        <dbReference type="EMBL" id="GGA97017.1"/>
    </source>
</evidence>
<feature type="modified residue" description="N6-(pyridoxal phosphate)lysine" evidence="4">
    <location>
        <position position="54"/>
    </location>
</feature>
<dbReference type="PRINTS" id="PR00992">
    <property type="entry name" value="ALARACEMASE"/>
</dbReference>
<dbReference type="SMART" id="SM01005">
    <property type="entry name" value="Ala_racemase_C"/>
    <property type="match status" value="1"/>
</dbReference>
<dbReference type="SUPFAM" id="SSF51419">
    <property type="entry name" value="PLP-binding barrel"/>
    <property type="match status" value="1"/>
</dbReference>
<evidence type="ECO:0000259" key="5">
    <source>
        <dbReference type="SMART" id="SM01005"/>
    </source>
</evidence>
<dbReference type="Proteomes" id="UP000606922">
    <property type="component" value="Unassembled WGS sequence"/>
</dbReference>
<dbReference type="GO" id="GO:0030170">
    <property type="term" value="F:pyridoxal phosphate binding"/>
    <property type="evidence" value="ECO:0007669"/>
    <property type="project" value="TreeGrafter"/>
</dbReference>
<accession>A0A916SF52</accession>
<dbReference type="InterPro" id="IPR009006">
    <property type="entry name" value="Ala_racemase/Decarboxylase_C"/>
</dbReference>
<protein>
    <submittedName>
        <fullName evidence="6">Alanine racemase</fullName>
    </submittedName>
</protein>
<dbReference type="EMBL" id="BMGB01000001">
    <property type="protein sequence ID" value="GGA97017.1"/>
    <property type="molecule type" value="Genomic_DNA"/>
</dbReference>
<dbReference type="NCBIfam" id="TIGR00492">
    <property type="entry name" value="alr"/>
    <property type="match status" value="1"/>
</dbReference>
<reference evidence="6" key="2">
    <citation type="submission" date="2020-09" db="EMBL/GenBank/DDBJ databases">
        <authorList>
            <person name="Sun Q."/>
            <person name="Zhou Y."/>
        </authorList>
    </citation>
    <scope>NUCLEOTIDE SEQUENCE</scope>
    <source>
        <strain evidence="6">CGMCC 1.12813</strain>
    </source>
</reference>
<evidence type="ECO:0000256" key="2">
    <source>
        <dbReference type="ARBA" id="ARBA00022898"/>
    </source>
</evidence>
<dbReference type="Pfam" id="PF01168">
    <property type="entry name" value="Ala_racemase_N"/>
    <property type="match status" value="1"/>
</dbReference>
<dbReference type="InterPro" id="IPR020622">
    <property type="entry name" value="Ala_racemase_pyridoxalP-BS"/>
</dbReference>
<dbReference type="GO" id="GO:0030632">
    <property type="term" value="P:D-alanine biosynthetic process"/>
    <property type="evidence" value="ECO:0007669"/>
    <property type="project" value="TreeGrafter"/>
</dbReference>
<dbReference type="PANTHER" id="PTHR30511">
    <property type="entry name" value="ALANINE RACEMASE"/>
    <property type="match status" value="1"/>
</dbReference>
<dbReference type="Pfam" id="PF00842">
    <property type="entry name" value="Ala_racemase_C"/>
    <property type="match status" value="1"/>
</dbReference>
<dbReference type="GO" id="GO:0005829">
    <property type="term" value="C:cytosol"/>
    <property type="evidence" value="ECO:0007669"/>
    <property type="project" value="TreeGrafter"/>
</dbReference>
<proteinExistence type="predicted"/>
<dbReference type="Gene3D" id="3.20.20.10">
    <property type="entry name" value="Alanine racemase"/>
    <property type="match status" value="1"/>
</dbReference>
<dbReference type="PROSITE" id="PS00395">
    <property type="entry name" value="ALANINE_RACEMASE"/>
    <property type="match status" value="1"/>
</dbReference>
<dbReference type="SUPFAM" id="SSF50621">
    <property type="entry name" value="Alanine racemase C-terminal domain-like"/>
    <property type="match status" value="1"/>
</dbReference>
<dbReference type="Gene3D" id="2.40.37.10">
    <property type="entry name" value="Lyase, Ornithine Decarboxylase, Chain A, domain 1"/>
    <property type="match status" value="1"/>
</dbReference>
<dbReference type="InterPro" id="IPR011079">
    <property type="entry name" value="Ala_racemase_C"/>
</dbReference>